<dbReference type="PaxDb" id="39947-A0A0P0UXS6"/>
<dbReference type="EMBL" id="AP014957">
    <property type="protein sequence ID" value="BAS70086.1"/>
    <property type="molecule type" value="Genomic_DNA"/>
</dbReference>
<reference evidence="2" key="1">
    <citation type="journal article" date="2005" name="Nature">
        <title>The map-based sequence of the rice genome.</title>
        <authorList>
            <consortium name="International rice genome sequencing project (IRGSP)"/>
            <person name="Matsumoto T."/>
            <person name="Wu J."/>
            <person name="Kanamori H."/>
            <person name="Katayose Y."/>
            <person name="Fujisawa M."/>
            <person name="Namiki N."/>
            <person name="Mizuno H."/>
            <person name="Yamamoto K."/>
            <person name="Antonio B.A."/>
            <person name="Baba T."/>
            <person name="Sakata K."/>
            <person name="Nagamura Y."/>
            <person name="Aoki H."/>
            <person name="Arikawa K."/>
            <person name="Arita K."/>
            <person name="Bito T."/>
            <person name="Chiden Y."/>
            <person name="Fujitsuka N."/>
            <person name="Fukunaka R."/>
            <person name="Hamada M."/>
            <person name="Harada C."/>
            <person name="Hayashi A."/>
            <person name="Hijishita S."/>
            <person name="Honda M."/>
            <person name="Hosokawa S."/>
            <person name="Ichikawa Y."/>
            <person name="Idonuma A."/>
            <person name="Iijima M."/>
            <person name="Ikeda M."/>
            <person name="Ikeno M."/>
            <person name="Ito K."/>
            <person name="Ito S."/>
            <person name="Ito T."/>
            <person name="Ito Y."/>
            <person name="Ito Y."/>
            <person name="Iwabuchi A."/>
            <person name="Kamiya K."/>
            <person name="Karasawa W."/>
            <person name="Kurita K."/>
            <person name="Katagiri S."/>
            <person name="Kikuta A."/>
            <person name="Kobayashi H."/>
            <person name="Kobayashi N."/>
            <person name="Machita K."/>
            <person name="Maehara T."/>
            <person name="Masukawa M."/>
            <person name="Mizubayashi T."/>
            <person name="Mukai Y."/>
            <person name="Nagasaki H."/>
            <person name="Nagata Y."/>
            <person name="Naito S."/>
            <person name="Nakashima M."/>
            <person name="Nakama Y."/>
            <person name="Nakamichi Y."/>
            <person name="Nakamura M."/>
            <person name="Meguro A."/>
            <person name="Negishi M."/>
            <person name="Ohta I."/>
            <person name="Ohta T."/>
            <person name="Okamoto M."/>
            <person name="Ono N."/>
            <person name="Saji S."/>
            <person name="Sakaguchi M."/>
            <person name="Sakai K."/>
            <person name="Shibata M."/>
            <person name="Shimokawa T."/>
            <person name="Song J."/>
            <person name="Takazaki Y."/>
            <person name="Terasawa K."/>
            <person name="Tsugane M."/>
            <person name="Tsuji K."/>
            <person name="Ueda S."/>
            <person name="Waki K."/>
            <person name="Yamagata H."/>
            <person name="Yamamoto M."/>
            <person name="Yamamoto S."/>
            <person name="Yamane H."/>
            <person name="Yoshiki S."/>
            <person name="Yoshihara R."/>
            <person name="Yukawa K."/>
            <person name="Zhong H."/>
            <person name="Yano M."/>
            <person name="Yuan Q."/>
            <person name="Ouyang S."/>
            <person name="Liu J."/>
            <person name="Jones K.M."/>
            <person name="Gansberger K."/>
            <person name="Moffat K."/>
            <person name="Hill J."/>
            <person name="Bera J."/>
            <person name="Fadrosh D."/>
            <person name="Jin S."/>
            <person name="Johri S."/>
            <person name="Kim M."/>
            <person name="Overton L."/>
            <person name="Reardon M."/>
            <person name="Tsitrin T."/>
            <person name="Vuong H."/>
            <person name="Weaver B."/>
            <person name="Ciecko A."/>
            <person name="Tallon L."/>
            <person name="Jackson J."/>
            <person name="Pai G."/>
            <person name="Aken S.V."/>
            <person name="Utterback T."/>
            <person name="Reidmuller S."/>
            <person name="Feldblyum T."/>
            <person name="Hsiao J."/>
            <person name="Zismann V."/>
            <person name="Iobst S."/>
            <person name="de Vazeille A.R."/>
            <person name="Buell C.R."/>
            <person name="Ying K."/>
            <person name="Li Y."/>
            <person name="Lu T."/>
            <person name="Huang Y."/>
            <person name="Zhao Q."/>
            <person name="Feng Q."/>
            <person name="Zhang L."/>
            <person name="Zhu J."/>
            <person name="Weng Q."/>
            <person name="Mu J."/>
            <person name="Lu Y."/>
            <person name="Fan D."/>
            <person name="Liu Y."/>
            <person name="Guan J."/>
            <person name="Zhang Y."/>
            <person name="Yu S."/>
            <person name="Liu X."/>
            <person name="Zhang Y."/>
            <person name="Hong G."/>
            <person name="Han B."/>
            <person name="Choisne N."/>
            <person name="Demange N."/>
            <person name="Orjeda G."/>
            <person name="Samain S."/>
            <person name="Cattolico L."/>
            <person name="Pelletier E."/>
            <person name="Couloux A."/>
            <person name="Segurens B."/>
            <person name="Wincker P."/>
            <person name="D'Hont A."/>
            <person name="Scarpelli C."/>
            <person name="Weissenbach J."/>
            <person name="Salanoubat M."/>
            <person name="Quetier F."/>
            <person name="Yu Y."/>
            <person name="Kim H.R."/>
            <person name="Rambo T."/>
            <person name="Currie J."/>
            <person name="Collura K."/>
            <person name="Luo M."/>
            <person name="Yang T."/>
            <person name="Ammiraju J.S.S."/>
            <person name="Engler F."/>
            <person name="Soderlund C."/>
            <person name="Wing R.A."/>
            <person name="Palmer L.E."/>
            <person name="de la Bastide M."/>
            <person name="Spiegel L."/>
            <person name="Nascimento L."/>
            <person name="Zutavern T."/>
            <person name="O'Shaughnessy A."/>
            <person name="Dike S."/>
            <person name="Dedhia N."/>
            <person name="Preston R."/>
            <person name="Balija V."/>
            <person name="McCombie W.R."/>
            <person name="Chow T."/>
            <person name="Chen H."/>
            <person name="Chung M."/>
            <person name="Chen C."/>
            <person name="Shaw J."/>
            <person name="Wu H."/>
            <person name="Hsiao K."/>
            <person name="Chao Y."/>
            <person name="Chu M."/>
            <person name="Cheng C."/>
            <person name="Hour A."/>
            <person name="Lee P."/>
            <person name="Lin S."/>
            <person name="Lin Y."/>
            <person name="Liou J."/>
            <person name="Liu S."/>
            <person name="Hsing Y."/>
            <person name="Raghuvanshi S."/>
            <person name="Mohanty A."/>
            <person name="Bharti A.K."/>
            <person name="Gaur A."/>
            <person name="Gupta V."/>
            <person name="Kumar D."/>
            <person name="Ravi V."/>
            <person name="Vij S."/>
            <person name="Kapur A."/>
            <person name="Khurana P."/>
            <person name="Khurana P."/>
            <person name="Khurana J.P."/>
            <person name="Tyagi A.K."/>
            <person name="Gaikwad K."/>
            <person name="Singh A."/>
            <person name="Dalal V."/>
            <person name="Srivastava S."/>
            <person name="Dixit A."/>
            <person name="Pal A.K."/>
            <person name="Ghazi I.A."/>
            <person name="Yadav M."/>
            <person name="Pandit A."/>
            <person name="Bhargava A."/>
            <person name="Sureshbabu K."/>
            <person name="Batra K."/>
            <person name="Sharma T.R."/>
            <person name="Mohapatra T."/>
            <person name="Singh N.K."/>
            <person name="Messing J."/>
            <person name="Nelson A.B."/>
            <person name="Fuks G."/>
            <person name="Kavchok S."/>
            <person name="Keizer G."/>
            <person name="Linton E."/>
            <person name="Llaca V."/>
            <person name="Song R."/>
            <person name="Tanyolac B."/>
            <person name="Young S."/>
            <person name="Ho-Il K."/>
            <person name="Hahn J.H."/>
            <person name="Sangsakoo G."/>
            <person name="Vanavichit A."/>
            <person name="de Mattos Luiz.A.T."/>
            <person name="Zimmer P.D."/>
            <person name="Malone G."/>
            <person name="Dellagostin O."/>
            <person name="de Oliveira A.C."/>
            <person name="Bevan M."/>
            <person name="Bancroft I."/>
            <person name="Minx P."/>
            <person name="Cordum H."/>
            <person name="Wilson R."/>
            <person name="Cheng Z."/>
            <person name="Jin W."/>
            <person name="Jiang J."/>
            <person name="Leong S.A."/>
            <person name="Iwama H."/>
            <person name="Gojobori T."/>
            <person name="Itoh T."/>
            <person name="Niimura Y."/>
            <person name="Fujii Y."/>
            <person name="Habara T."/>
            <person name="Sakai H."/>
            <person name="Sato Y."/>
            <person name="Wilson G."/>
            <person name="Kumar K."/>
            <person name="McCouch S."/>
            <person name="Juretic N."/>
            <person name="Hoen D."/>
            <person name="Wright S."/>
            <person name="Bruskiewich R."/>
            <person name="Bureau T."/>
            <person name="Miyao A."/>
            <person name="Hirochika H."/>
            <person name="Nishikawa T."/>
            <person name="Kadowaki K."/>
            <person name="Sugiura M."/>
            <person name="Burr B."/>
            <person name="Sasaki T."/>
        </authorList>
    </citation>
    <scope>NUCLEOTIDE SEQUENCE [LARGE SCALE GENOMIC DNA]</scope>
    <source>
        <strain evidence="2">cv. Nipponbare</strain>
    </source>
</reference>
<organism evidence="1 2">
    <name type="scientific">Oryza sativa subsp. japonica</name>
    <name type="common">Rice</name>
    <dbReference type="NCBI Taxonomy" id="39947"/>
    <lineage>
        <taxon>Eukaryota</taxon>
        <taxon>Viridiplantae</taxon>
        <taxon>Streptophyta</taxon>
        <taxon>Embryophyta</taxon>
        <taxon>Tracheophyta</taxon>
        <taxon>Spermatophyta</taxon>
        <taxon>Magnoliopsida</taxon>
        <taxon>Liliopsida</taxon>
        <taxon>Poales</taxon>
        <taxon>Poaceae</taxon>
        <taxon>BOP clade</taxon>
        <taxon>Oryzoideae</taxon>
        <taxon>Oryzeae</taxon>
        <taxon>Oryzinae</taxon>
        <taxon>Oryza</taxon>
        <taxon>Oryza sativa</taxon>
    </lineage>
</organism>
<gene>
    <name evidence="1" type="ordered locus">Os01g0116650</name>
    <name evidence="1" type="ORF">OSNPB_010116650</name>
</gene>
<evidence type="ECO:0000313" key="1">
    <source>
        <dbReference type="EMBL" id="BAS70086.1"/>
    </source>
</evidence>
<dbReference type="InParanoid" id="A0A0P0UXS6"/>
<reference evidence="1 2" key="2">
    <citation type="journal article" date="2013" name="Plant Cell Physiol.">
        <title>Rice Annotation Project Database (RAP-DB): an integrative and interactive database for rice genomics.</title>
        <authorList>
            <person name="Sakai H."/>
            <person name="Lee S.S."/>
            <person name="Tanaka T."/>
            <person name="Numa H."/>
            <person name="Kim J."/>
            <person name="Kawahara Y."/>
            <person name="Wakimoto H."/>
            <person name="Yang C.C."/>
            <person name="Iwamoto M."/>
            <person name="Abe T."/>
            <person name="Yamada Y."/>
            <person name="Muto A."/>
            <person name="Inokuchi H."/>
            <person name="Ikemura T."/>
            <person name="Matsumoto T."/>
            <person name="Sasaki T."/>
            <person name="Itoh T."/>
        </authorList>
    </citation>
    <scope>NUCLEOTIDE SEQUENCE [LARGE SCALE GENOMIC DNA]</scope>
    <source>
        <strain evidence="2">cv. Nipponbare</strain>
    </source>
</reference>
<accession>A0A0P0UXS6</accession>
<evidence type="ECO:0000313" key="2">
    <source>
        <dbReference type="Proteomes" id="UP000059680"/>
    </source>
</evidence>
<dbReference type="AlphaFoldDB" id="A0A0P0UXS6"/>
<proteinExistence type="predicted"/>
<name>A0A0P0UXS6_ORYSJ</name>
<reference evidence="1 2" key="3">
    <citation type="journal article" date="2013" name="Rice">
        <title>Improvement of the Oryza sativa Nipponbare reference genome using next generation sequence and optical map data.</title>
        <authorList>
            <person name="Kawahara Y."/>
            <person name="de la Bastide M."/>
            <person name="Hamilton J.P."/>
            <person name="Kanamori H."/>
            <person name="McCombie W.R."/>
            <person name="Ouyang S."/>
            <person name="Schwartz D.C."/>
            <person name="Tanaka T."/>
            <person name="Wu J."/>
            <person name="Zhou S."/>
            <person name="Childs K.L."/>
            <person name="Davidson R.M."/>
            <person name="Lin H."/>
            <person name="Quesada-Ocampo L."/>
            <person name="Vaillancourt B."/>
            <person name="Sakai H."/>
            <person name="Lee S.S."/>
            <person name="Kim J."/>
            <person name="Numa H."/>
            <person name="Itoh T."/>
            <person name="Buell C.R."/>
            <person name="Matsumoto T."/>
        </authorList>
    </citation>
    <scope>NUCLEOTIDE SEQUENCE [LARGE SCALE GENOMIC DNA]</scope>
    <source>
        <strain evidence="2">cv. Nipponbare</strain>
    </source>
</reference>
<dbReference type="Proteomes" id="UP000059680">
    <property type="component" value="Chromosome 1"/>
</dbReference>
<sequence length="91" mass="10052">MDSMPGLNSPHSDQHSFFLRPSPIVASRSCKHRTCLIWHQNPERSSQELCIPLFLVLRSLGQNSCPLGTALQGQNRQLLGQSCCQEGCCAV</sequence>
<protein>
    <submittedName>
        <fullName evidence="1">Os01g0116650 protein</fullName>
    </submittedName>
</protein>
<dbReference type="Gramene" id="Os01t0116650-00">
    <property type="protein sequence ID" value="Os01t0116650-00"/>
    <property type="gene ID" value="Os01g0116650"/>
</dbReference>
<keyword evidence="2" id="KW-1185">Reference proteome</keyword>